<keyword evidence="2" id="KW-1185">Reference proteome</keyword>
<dbReference type="RefSeq" id="WP_128230791.1">
    <property type="nucleotide sequence ID" value="NZ_SACR01000008.1"/>
</dbReference>
<name>A0A437R8G0_9BURK</name>
<evidence type="ECO:0000313" key="2">
    <source>
        <dbReference type="Proteomes" id="UP000285575"/>
    </source>
</evidence>
<dbReference type="AlphaFoldDB" id="A0A437R8G0"/>
<dbReference type="EMBL" id="SACR01000008">
    <property type="protein sequence ID" value="RVU43058.1"/>
    <property type="molecule type" value="Genomic_DNA"/>
</dbReference>
<organism evidence="1 2">
    <name type="scientific">Rubrivivax rivuli</name>
    <dbReference type="NCBI Taxonomy" id="1862385"/>
    <lineage>
        <taxon>Bacteria</taxon>
        <taxon>Pseudomonadati</taxon>
        <taxon>Pseudomonadota</taxon>
        <taxon>Betaproteobacteria</taxon>
        <taxon>Burkholderiales</taxon>
        <taxon>Sphaerotilaceae</taxon>
        <taxon>Rubrivivax</taxon>
    </lineage>
</organism>
<reference evidence="1 2" key="1">
    <citation type="submission" date="2019-01" db="EMBL/GenBank/DDBJ databases">
        <authorList>
            <person name="Chen W.-M."/>
        </authorList>
    </citation>
    <scope>NUCLEOTIDE SEQUENCE [LARGE SCALE GENOMIC DNA]</scope>
    <source>
        <strain evidence="1 2">KYPY4</strain>
    </source>
</reference>
<accession>A0A437R8G0</accession>
<gene>
    <name evidence="1" type="ORF">EOE66_21420</name>
</gene>
<evidence type="ECO:0000313" key="1">
    <source>
        <dbReference type="EMBL" id="RVU43058.1"/>
    </source>
</evidence>
<protein>
    <submittedName>
        <fullName evidence="1">Uncharacterized protein</fullName>
    </submittedName>
</protein>
<sequence>MKPVPGTEAASMRVLKKLPVTARGALRLAAQFGDALVCVRHRIDDTGSFRYTTVELLISKTPVQARQERRVYVRIGAREFALQDLARRVGAEWDARQRLWLMPKRLANLLKLQARIVAK</sequence>
<dbReference type="OrthoDB" id="9155940at2"/>
<comment type="caution">
    <text evidence="1">The sequence shown here is derived from an EMBL/GenBank/DDBJ whole genome shotgun (WGS) entry which is preliminary data.</text>
</comment>
<dbReference type="Proteomes" id="UP000285575">
    <property type="component" value="Unassembled WGS sequence"/>
</dbReference>
<proteinExistence type="predicted"/>